<comment type="caution">
    <text evidence="1">The sequence shown here is derived from an EMBL/GenBank/DDBJ whole genome shotgun (WGS) entry which is preliminary data.</text>
</comment>
<dbReference type="AlphaFoldDB" id="X0W3X2"/>
<reference evidence="1" key="1">
    <citation type="journal article" date="2014" name="Front. Microbiol.">
        <title>High frequency of phylogenetically diverse reductive dehalogenase-homologous genes in deep subseafloor sedimentary metagenomes.</title>
        <authorList>
            <person name="Kawai M."/>
            <person name="Futagami T."/>
            <person name="Toyoda A."/>
            <person name="Takaki Y."/>
            <person name="Nishi S."/>
            <person name="Hori S."/>
            <person name="Arai W."/>
            <person name="Tsubouchi T."/>
            <person name="Morono Y."/>
            <person name="Uchiyama I."/>
            <person name="Ito T."/>
            <person name="Fujiyama A."/>
            <person name="Inagaki F."/>
            <person name="Takami H."/>
        </authorList>
    </citation>
    <scope>NUCLEOTIDE SEQUENCE</scope>
    <source>
        <strain evidence="1">Expedition CK06-06</strain>
    </source>
</reference>
<dbReference type="EMBL" id="BARS01031540">
    <property type="protein sequence ID" value="GAG19323.1"/>
    <property type="molecule type" value="Genomic_DNA"/>
</dbReference>
<evidence type="ECO:0000313" key="1">
    <source>
        <dbReference type="EMBL" id="GAG19323.1"/>
    </source>
</evidence>
<proteinExistence type="predicted"/>
<gene>
    <name evidence="1" type="ORF">S01H1_49076</name>
</gene>
<sequence length="60" mass="6713">MNELDRLKEMAGIFDAVNRGGYELEIDEGMVYIESAQLSEPPGPAISMTIEEFDVIVSQY</sequence>
<organism evidence="1">
    <name type="scientific">marine sediment metagenome</name>
    <dbReference type="NCBI Taxonomy" id="412755"/>
    <lineage>
        <taxon>unclassified sequences</taxon>
        <taxon>metagenomes</taxon>
        <taxon>ecological metagenomes</taxon>
    </lineage>
</organism>
<accession>X0W3X2</accession>
<feature type="non-terminal residue" evidence="1">
    <location>
        <position position="60"/>
    </location>
</feature>
<protein>
    <submittedName>
        <fullName evidence="1">Uncharacterized protein</fullName>
    </submittedName>
</protein>
<name>X0W3X2_9ZZZZ</name>